<dbReference type="Proteomes" id="UP000219338">
    <property type="component" value="Unassembled WGS sequence"/>
</dbReference>
<accession>A0A284SAY8</accession>
<dbReference type="STRING" id="47428.A0A284SAY8"/>
<feature type="compositionally biased region" description="Basic and acidic residues" evidence="1">
    <location>
        <begin position="80"/>
        <end position="99"/>
    </location>
</feature>
<dbReference type="OrthoDB" id="3261690at2759"/>
<evidence type="ECO:0000256" key="1">
    <source>
        <dbReference type="SAM" id="MobiDB-lite"/>
    </source>
</evidence>
<organism evidence="2 3">
    <name type="scientific">Armillaria ostoyae</name>
    <name type="common">Armillaria root rot fungus</name>
    <dbReference type="NCBI Taxonomy" id="47428"/>
    <lineage>
        <taxon>Eukaryota</taxon>
        <taxon>Fungi</taxon>
        <taxon>Dikarya</taxon>
        <taxon>Basidiomycota</taxon>
        <taxon>Agaricomycotina</taxon>
        <taxon>Agaricomycetes</taxon>
        <taxon>Agaricomycetidae</taxon>
        <taxon>Agaricales</taxon>
        <taxon>Marasmiineae</taxon>
        <taxon>Physalacriaceae</taxon>
        <taxon>Armillaria</taxon>
    </lineage>
</organism>
<feature type="region of interest" description="Disordered" evidence="1">
    <location>
        <begin position="1"/>
        <end position="112"/>
    </location>
</feature>
<feature type="compositionally biased region" description="Basic and acidic residues" evidence="1">
    <location>
        <begin position="984"/>
        <end position="998"/>
    </location>
</feature>
<feature type="region of interest" description="Disordered" evidence="1">
    <location>
        <begin position="984"/>
        <end position="1015"/>
    </location>
</feature>
<evidence type="ECO:0000313" key="2">
    <source>
        <dbReference type="EMBL" id="SJL18187.1"/>
    </source>
</evidence>
<dbReference type="OMA" id="IAGCHIT"/>
<sequence length="1015" mass="115141">MDDGSDEADVERASTTTRTHRHHISEPGDGDGVLLPARRRRRLLPSSDDEDDRHREQRRRLLPGDLPAGTVHHGRYRPPPGDENRENMQETEGDRRNHDMGAGQGSDQDARGSVEIHARRHHNATDVSLHQFIDSAELLRRTQSEAECQEDYLRYVLCGEHSEDQYINLSMTGAELPVEHAELTRDYDSIIAICDRIPELGLDFECVVTHQTRKAMQGKVGVRVPFQMRNPETGEVSANTEALKDPGSVPNVYLGKLGHHCAVYLLLPNLAQSGNNETLPVTVEQYKIIYEAFRETSGRLEPMIEARNPPTYTSKAFSAGIGISRTIREMTELIRGEAVGGFMEDFSETLVRKAEEWGAGHRFLIQWRGIKMLTAHDPQDEPGRCTALRRAIGADPQVFSAPGNDVFVDVALELAVKGGAVLWRSDGHAVALQKLFAVHRTTAQQFTRFGYSNYHRDTCAHLTAIAGCHITSNSKPLGPYRASFLQLYTTDKSLTYDMRTRNNAKFVTTEDLMKKPPDNLTYNMFMTQIHDMFTDTAESNDVHARIEARVPLEKAKQVLAEAKPEDFEDLVYCHRREDWWQFKATRIQGFASLVKWQNEELDMRVRVQYGPVLLTSLVTFMVNSIYARPEERSGHKELMRAVWPRTSSPGGRCMILPCSKKIDGTEEPGPYAEGGCWWIPGTAIEWPGYDVERVRIPQCEGSIRVRSEAAWDLLGPKETFEAFCSPDRHAKRQQSSVARRGRRQVRGPASEGQHAAPLPETESHPEQTTISPAVRADLAAGDRMHEEVFREHSRISLHQLLQHMVSDYMLMAGETKDRWKHVRMAQEERRRTDIGIMQEPDLGGVFTHARTIQDNRLRRRPVKELQSLKNVEGVRTALKKGFDQLLWCVWSDGRRVYIYSKTSGELIHPHGGDDVASMSAVRLIRNPNPAFSHKRFIMTLGHQPALRNDEEDGEVDGEEAEYNIQHLRVGETVQPIEREALMQERLRQEELTSLRREEEESSEEDDPASGHVHGT</sequence>
<dbReference type="EMBL" id="FUEG01000054">
    <property type="protein sequence ID" value="SJL18187.1"/>
    <property type="molecule type" value="Genomic_DNA"/>
</dbReference>
<evidence type="ECO:0000313" key="3">
    <source>
        <dbReference type="Proteomes" id="UP000219338"/>
    </source>
</evidence>
<dbReference type="AlphaFoldDB" id="A0A284SAY8"/>
<proteinExistence type="predicted"/>
<protein>
    <submittedName>
        <fullName evidence="2">Uncharacterized protein</fullName>
    </submittedName>
</protein>
<reference evidence="3" key="1">
    <citation type="journal article" date="2017" name="Nat. Ecol. Evol.">
        <title>Genome expansion and lineage-specific genetic innovations in the forest pathogenic fungi Armillaria.</title>
        <authorList>
            <person name="Sipos G."/>
            <person name="Prasanna A.N."/>
            <person name="Walter M.C."/>
            <person name="O'Connor E."/>
            <person name="Balint B."/>
            <person name="Krizsan K."/>
            <person name="Kiss B."/>
            <person name="Hess J."/>
            <person name="Varga T."/>
            <person name="Slot J."/>
            <person name="Riley R."/>
            <person name="Boka B."/>
            <person name="Rigling D."/>
            <person name="Barry K."/>
            <person name="Lee J."/>
            <person name="Mihaltcheva S."/>
            <person name="LaButti K."/>
            <person name="Lipzen A."/>
            <person name="Waldron R."/>
            <person name="Moloney N.M."/>
            <person name="Sperisen C."/>
            <person name="Kredics L."/>
            <person name="Vagvoelgyi C."/>
            <person name="Patrignani A."/>
            <person name="Fitzpatrick D."/>
            <person name="Nagy I."/>
            <person name="Doyle S."/>
            <person name="Anderson J.B."/>
            <person name="Grigoriev I.V."/>
            <person name="Gueldener U."/>
            <person name="Muensterkoetter M."/>
            <person name="Nagy L.G."/>
        </authorList>
    </citation>
    <scope>NUCLEOTIDE SEQUENCE [LARGE SCALE GENOMIC DNA]</scope>
    <source>
        <strain evidence="3">C18/9</strain>
    </source>
</reference>
<name>A0A284SAY8_ARMOS</name>
<feature type="region of interest" description="Disordered" evidence="1">
    <location>
        <begin position="724"/>
        <end position="769"/>
    </location>
</feature>
<keyword evidence="3" id="KW-1185">Reference proteome</keyword>
<gene>
    <name evidence="2" type="ORF">ARMOST_21765</name>
</gene>